<dbReference type="InterPro" id="IPR022742">
    <property type="entry name" value="Hydrolase_4"/>
</dbReference>
<keyword evidence="3" id="KW-1185">Reference proteome</keyword>
<dbReference type="SUPFAM" id="SSF53474">
    <property type="entry name" value="alpha/beta-Hydrolases"/>
    <property type="match status" value="1"/>
</dbReference>
<reference evidence="2 3" key="2">
    <citation type="submission" date="2019-09" db="EMBL/GenBank/DDBJ databases">
        <title>Complete Genome Sequence and Methylome Analysis of free living Spirochaetas.</title>
        <authorList>
            <person name="Leshcheva N."/>
            <person name="Mikheeva N."/>
        </authorList>
    </citation>
    <scope>NUCLEOTIDE SEQUENCE [LARGE SCALE GENOMIC DNA]</scope>
    <source>
        <strain evidence="2 3">P</strain>
    </source>
</reference>
<dbReference type="Gene3D" id="3.40.50.1820">
    <property type="entry name" value="alpha/beta hydrolase"/>
    <property type="match status" value="1"/>
</dbReference>
<organism evidence="2 3">
    <name type="scientific">Thiospirochaeta perfilievii</name>
    <dbReference type="NCBI Taxonomy" id="252967"/>
    <lineage>
        <taxon>Bacteria</taxon>
        <taxon>Pseudomonadati</taxon>
        <taxon>Spirochaetota</taxon>
        <taxon>Spirochaetia</taxon>
        <taxon>Spirochaetales</taxon>
        <taxon>Spirochaetaceae</taxon>
        <taxon>Thiospirochaeta</taxon>
    </lineage>
</organism>
<dbReference type="InterPro" id="IPR029058">
    <property type="entry name" value="AB_hydrolase_fold"/>
</dbReference>
<dbReference type="OrthoDB" id="9806902at2"/>
<dbReference type="GO" id="GO:0016787">
    <property type="term" value="F:hydrolase activity"/>
    <property type="evidence" value="ECO:0007669"/>
    <property type="project" value="UniProtKB-KW"/>
</dbReference>
<dbReference type="Proteomes" id="UP000323824">
    <property type="component" value="Chromosome"/>
</dbReference>
<reference evidence="2 3" key="1">
    <citation type="submission" date="2019-02" db="EMBL/GenBank/DDBJ databases">
        <authorList>
            <person name="Fomenkov A."/>
            <person name="Dubinina G."/>
            <person name="Grabovich M."/>
            <person name="Vincze T."/>
            <person name="Roberts R.J."/>
        </authorList>
    </citation>
    <scope>NUCLEOTIDE SEQUENCE [LARGE SCALE GENOMIC DNA]</scope>
    <source>
        <strain evidence="2 3">P</strain>
    </source>
</reference>
<proteinExistence type="predicted"/>
<dbReference type="EMBL" id="CP035807">
    <property type="protein sequence ID" value="QEN05570.1"/>
    <property type="molecule type" value="Genomic_DNA"/>
</dbReference>
<dbReference type="PANTHER" id="PTHR11614">
    <property type="entry name" value="PHOSPHOLIPASE-RELATED"/>
    <property type="match status" value="1"/>
</dbReference>
<dbReference type="AlphaFoldDB" id="A0A5C1QES0"/>
<evidence type="ECO:0000313" key="2">
    <source>
        <dbReference type="EMBL" id="QEN05570.1"/>
    </source>
</evidence>
<dbReference type="Pfam" id="PF12146">
    <property type="entry name" value="Hydrolase_4"/>
    <property type="match status" value="1"/>
</dbReference>
<feature type="domain" description="Serine aminopeptidase S33" evidence="1">
    <location>
        <begin position="26"/>
        <end position="288"/>
    </location>
</feature>
<dbReference type="InterPro" id="IPR051044">
    <property type="entry name" value="MAG_DAG_Lipase"/>
</dbReference>
<accession>A0A5C1QES0</accession>
<protein>
    <submittedName>
        <fullName evidence="2">Alpha/beta fold hydrolase</fullName>
    </submittedName>
</protein>
<dbReference type="RefSeq" id="WP_149568806.1">
    <property type="nucleotide sequence ID" value="NZ_CP035807.1"/>
</dbReference>
<gene>
    <name evidence="2" type="ORF">EW093_12890</name>
</gene>
<sequence>MNLDYSFFKVDDGHSLAYKKWDRVESPKGVVIIVHGMAEHIERYDELACYLNELGLIVYGTDQRGHGKTSGKKGIFTYNDSFKRVIKDQSEFFYFVEKNHPELKINYLAHSMGSYVTRALLQSYQLPVNRLILSGTGFEPVLKARSASLLAGIICKFKGTGADAVLLDKMVNEPFAAAIKNPTTSFDWLSRDPLEVAKYINDSNCGFICTNKFYKDFFRIVAVACSKRSMKKIDKNLEILLYSGDMDPVGGKNASGVKKVFKLYKDLGLNVQMKINQGGRHESVNETNKVEVFKEFSNFFLK</sequence>
<evidence type="ECO:0000313" key="3">
    <source>
        <dbReference type="Proteomes" id="UP000323824"/>
    </source>
</evidence>
<keyword evidence="2" id="KW-0378">Hydrolase</keyword>
<dbReference type="KEGG" id="sper:EW093_12890"/>
<evidence type="ECO:0000259" key="1">
    <source>
        <dbReference type="Pfam" id="PF12146"/>
    </source>
</evidence>
<name>A0A5C1QES0_9SPIO</name>